<feature type="transmembrane region" description="Helical" evidence="1">
    <location>
        <begin position="96"/>
        <end position="117"/>
    </location>
</feature>
<dbReference type="InterPro" id="IPR009936">
    <property type="entry name" value="DUF1468"/>
</dbReference>
<evidence type="ECO:0000313" key="4">
    <source>
        <dbReference type="Proteomes" id="UP000486760"/>
    </source>
</evidence>
<evidence type="ECO:0000259" key="2">
    <source>
        <dbReference type="Pfam" id="PF07331"/>
    </source>
</evidence>
<sequence>MNVSRLTLGVFTIGVAIAFYVTALGYPQRAANMPLIYSVVVALLGAAVVGQELVGALHRRRMAGVVGVTVSPSGTEDVEDMATSAGQGGRRKLWKAMLVFLLAALYVYSISLLGYLLSTVAFMGLALTLVGHVSWRFALVGIAVLVAVVCLVFLGFLGLPVPLLPPVLS</sequence>
<gene>
    <name evidence="3" type="ORF">F0A17_19885</name>
</gene>
<dbReference type="RefSeq" id="WP_149330115.1">
    <property type="nucleotide sequence ID" value="NZ_VTPY01000009.1"/>
</dbReference>
<comment type="caution">
    <text evidence="3">The sequence shown here is derived from an EMBL/GenBank/DDBJ whole genome shotgun (WGS) entry which is preliminary data.</text>
</comment>
<feature type="domain" description="DUF1468" evidence="2">
    <location>
        <begin position="9"/>
        <end position="162"/>
    </location>
</feature>
<name>A0A7V7FXG2_9GAMM</name>
<reference evidence="3 4" key="1">
    <citation type="submission" date="2019-08" db="EMBL/GenBank/DDBJ databases">
        <title>Bioinformatics analysis of the strain L3 and L5.</title>
        <authorList>
            <person name="Li X."/>
        </authorList>
    </citation>
    <scope>NUCLEOTIDE SEQUENCE [LARGE SCALE GENOMIC DNA]</scope>
    <source>
        <strain evidence="3 4">L5</strain>
    </source>
</reference>
<keyword evidence="4" id="KW-1185">Reference proteome</keyword>
<dbReference type="Proteomes" id="UP000486760">
    <property type="component" value="Unassembled WGS sequence"/>
</dbReference>
<dbReference type="Pfam" id="PF07331">
    <property type="entry name" value="TctB"/>
    <property type="match status" value="1"/>
</dbReference>
<dbReference type="AlphaFoldDB" id="A0A7V7FXG2"/>
<keyword evidence="1" id="KW-0472">Membrane</keyword>
<protein>
    <submittedName>
        <fullName evidence="3">Tripartite tricarboxylate transporter TctB family protein</fullName>
    </submittedName>
</protein>
<feature type="transmembrane region" description="Helical" evidence="1">
    <location>
        <begin position="35"/>
        <end position="54"/>
    </location>
</feature>
<accession>A0A7V7FXG2</accession>
<proteinExistence type="predicted"/>
<feature type="transmembrane region" description="Helical" evidence="1">
    <location>
        <begin position="137"/>
        <end position="159"/>
    </location>
</feature>
<keyword evidence="1" id="KW-0812">Transmembrane</keyword>
<organism evidence="3 4">
    <name type="scientific">Billgrantia pellis</name>
    <dbReference type="NCBI Taxonomy" id="2606936"/>
    <lineage>
        <taxon>Bacteria</taxon>
        <taxon>Pseudomonadati</taxon>
        <taxon>Pseudomonadota</taxon>
        <taxon>Gammaproteobacteria</taxon>
        <taxon>Oceanospirillales</taxon>
        <taxon>Halomonadaceae</taxon>
        <taxon>Billgrantia</taxon>
    </lineage>
</organism>
<keyword evidence="1" id="KW-1133">Transmembrane helix</keyword>
<evidence type="ECO:0000256" key="1">
    <source>
        <dbReference type="SAM" id="Phobius"/>
    </source>
</evidence>
<evidence type="ECO:0000313" key="3">
    <source>
        <dbReference type="EMBL" id="KAA0009772.1"/>
    </source>
</evidence>
<dbReference type="EMBL" id="VTPY01000009">
    <property type="protein sequence ID" value="KAA0009772.1"/>
    <property type="molecule type" value="Genomic_DNA"/>
</dbReference>